<keyword evidence="9" id="KW-0449">Lipoprotein</keyword>
<comment type="similarity">
    <text evidence="3 9">Belongs to the FlgH family.</text>
</comment>
<keyword evidence="6 9" id="KW-0472">Membrane</keyword>
<dbReference type="PANTHER" id="PTHR34933">
    <property type="entry name" value="FLAGELLAR L-RING PROTEIN"/>
    <property type="match status" value="1"/>
</dbReference>
<protein>
    <recommendedName>
        <fullName evidence="9">Flagellar L-ring protein</fullName>
    </recommendedName>
    <alternativeName>
        <fullName evidence="9">Basal body L-ring protein</fullName>
    </alternativeName>
</protein>
<evidence type="ECO:0000256" key="8">
    <source>
        <dbReference type="ARBA" id="ARBA00023237"/>
    </source>
</evidence>
<reference evidence="11 12" key="1">
    <citation type="journal article" date="2019" name="Int. J. Syst. Evol. Microbiol.">
        <title>The Global Catalogue of Microorganisms (GCM) 10K type strain sequencing project: providing services to taxonomists for standard genome sequencing and annotation.</title>
        <authorList>
            <consortium name="The Broad Institute Genomics Platform"/>
            <consortium name="The Broad Institute Genome Sequencing Center for Infectious Disease"/>
            <person name="Wu L."/>
            <person name="Ma J."/>
        </authorList>
    </citation>
    <scope>NUCLEOTIDE SEQUENCE [LARGE SCALE GENOMIC DNA]</scope>
    <source>
        <strain evidence="11 12">JCM 15503</strain>
    </source>
</reference>
<evidence type="ECO:0000256" key="10">
    <source>
        <dbReference type="SAM" id="SignalP"/>
    </source>
</evidence>
<proteinExistence type="inferred from homology"/>
<feature type="signal peptide" evidence="10">
    <location>
        <begin position="1"/>
        <end position="23"/>
    </location>
</feature>
<comment type="function">
    <text evidence="1 9">Assembles around the rod to form the L-ring and probably protects the motor/basal body from shearing forces during rotation.</text>
</comment>
<dbReference type="InterPro" id="IPR000527">
    <property type="entry name" value="Flag_Lring"/>
</dbReference>
<comment type="subunit">
    <text evidence="4 9">The basal body constitutes a major portion of the flagellar organelle and consists of four rings (L,P,S, and M) mounted on a central rod.</text>
</comment>
<evidence type="ECO:0000256" key="9">
    <source>
        <dbReference type="HAMAP-Rule" id="MF_00415"/>
    </source>
</evidence>
<evidence type="ECO:0000256" key="6">
    <source>
        <dbReference type="ARBA" id="ARBA00023136"/>
    </source>
</evidence>
<sequence length="248" mass="25662">MTLARSSLRSVALLALLSCGALAACSTVYTTPEVQFPTATAPAMPASGPTPWEAQMPVPVATRQAGMVNGSIYQAAAYRPMFEDHRARMVGDTLTVQISERVTASQKATSTIDKTGAVTGALSGLPLISPSLLAKVGVNAAGSSSNTFAGKGSTDTANDFSGTITAIVTGVLPNGHLLIAGEKQVGVNHNVDTLRFTGQVDPRSILPGNSIASTQIANVRVQHKGDGAMADTQGINWLSRFFLNLLPV</sequence>
<keyword evidence="12" id="KW-1185">Reference proteome</keyword>
<dbReference type="Proteomes" id="UP001500279">
    <property type="component" value="Unassembled WGS sequence"/>
</dbReference>
<dbReference type="HAMAP" id="MF_00415">
    <property type="entry name" value="FlgH"/>
    <property type="match status" value="1"/>
</dbReference>
<comment type="caution">
    <text evidence="11">The sequence shown here is derived from an EMBL/GenBank/DDBJ whole genome shotgun (WGS) entry which is preliminary data.</text>
</comment>
<dbReference type="RefSeq" id="WP_141286404.1">
    <property type="nucleotide sequence ID" value="NZ_BAAAEW010000023.1"/>
</dbReference>
<keyword evidence="11" id="KW-0969">Cilium</keyword>
<dbReference type="PROSITE" id="PS51257">
    <property type="entry name" value="PROKAR_LIPOPROTEIN"/>
    <property type="match status" value="1"/>
</dbReference>
<keyword evidence="11" id="KW-0966">Cell projection</keyword>
<comment type="subcellular location">
    <subcellularLocation>
        <location evidence="9">Cell outer membrane</location>
        <topology evidence="9">Lipid-anchor</topology>
    </subcellularLocation>
    <subcellularLocation>
        <location evidence="9">Bacterial flagellum basal body</location>
    </subcellularLocation>
    <subcellularLocation>
        <location evidence="2">Membrane</location>
    </subcellularLocation>
</comment>
<name>A0ABN1K6U4_9BURK</name>
<dbReference type="PANTHER" id="PTHR34933:SF3">
    <property type="entry name" value="FLAGELLAR L-RING PROTEIN"/>
    <property type="match status" value="1"/>
</dbReference>
<evidence type="ECO:0000313" key="12">
    <source>
        <dbReference type="Proteomes" id="UP001500279"/>
    </source>
</evidence>
<evidence type="ECO:0000256" key="2">
    <source>
        <dbReference type="ARBA" id="ARBA00004370"/>
    </source>
</evidence>
<keyword evidence="8 9" id="KW-0998">Cell outer membrane</keyword>
<evidence type="ECO:0000256" key="5">
    <source>
        <dbReference type="ARBA" id="ARBA00022729"/>
    </source>
</evidence>
<evidence type="ECO:0000256" key="7">
    <source>
        <dbReference type="ARBA" id="ARBA00023143"/>
    </source>
</evidence>
<dbReference type="Pfam" id="PF02107">
    <property type="entry name" value="FlgH"/>
    <property type="match status" value="1"/>
</dbReference>
<keyword evidence="5 9" id="KW-0732">Signal</keyword>
<evidence type="ECO:0000256" key="1">
    <source>
        <dbReference type="ARBA" id="ARBA00002591"/>
    </source>
</evidence>
<evidence type="ECO:0000256" key="3">
    <source>
        <dbReference type="ARBA" id="ARBA00006929"/>
    </source>
</evidence>
<evidence type="ECO:0000256" key="4">
    <source>
        <dbReference type="ARBA" id="ARBA00011439"/>
    </source>
</evidence>
<evidence type="ECO:0000313" key="11">
    <source>
        <dbReference type="EMBL" id="GAA0756633.1"/>
    </source>
</evidence>
<gene>
    <name evidence="11" type="primary">flgH_1</name>
    <name evidence="9" type="synonym">flgH</name>
    <name evidence="11" type="ORF">GCM10009107_35360</name>
</gene>
<keyword evidence="7 9" id="KW-0975">Bacterial flagellum</keyword>
<accession>A0ABN1K6U4</accession>
<dbReference type="EMBL" id="BAAAEW010000023">
    <property type="protein sequence ID" value="GAA0756633.1"/>
    <property type="molecule type" value="Genomic_DNA"/>
</dbReference>
<dbReference type="PRINTS" id="PR01008">
    <property type="entry name" value="FLGLRINGFLGH"/>
</dbReference>
<feature type="chain" id="PRO_5045390160" description="Flagellar L-ring protein" evidence="10">
    <location>
        <begin position="24"/>
        <end position="248"/>
    </location>
</feature>
<keyword evidence="11" id="KW-0282">Flagellum</keyword>
<organism evidence="11 12">
    <name type="scientific">Ideonella azotifigens</name>
    <dbReference type="NCBI Taxonomy" id="513160"/>
    <lineage>
        <taxon>Bacteria</taxon>
        <taxon>Pseudomonadati</taxon>
        <taxon>Pseudomonadota</taxon>
        <taxon>Betaproteobacteria</taxon>
        <taxon>Burkholderiales</taxon>
        <taxon>Sphaerotilaceae</taxon>
        <taxon>Ideonella</taxon>
    </lineage>
</organism>